<dbReference type="PANTHER" id="PTHR35010">
    <property type="entry name" value="BLL4672 PROTEIN-RELATED"/>
    <property type="match status" value="1"/>
</dbReference>
<dbReference type="InterPro" id="IPR041413">
    <property type="entry name" value="MLTR_LBD"/>
</dbReference>
<dbReference type="AlphaFoldDB" id="A0A0G9HHU2"/>
<proteinExistence type="predicted"/>
<dbReference type="CDD" id="cd00093">
    <property type="entry name" value="HTH_XRE"/>
    <property type="match status" value="1"/>
</dbReference>
<organism evidence="1 2">
    <name type="scientific">Luteibacter rhizovicinus DSM 16549</name>
    <dbReference type="NCBI Taxonomy" id="1440763"/>
    <lineage>
        <taxon>Bacteria</taxon>
        <taxon>Pseudomonadati</taxon>
        <taxon>Pseudomonadota</taxon>
        <taxon>Gammaproteobacteria</taxon>
        <taxon>Lysobacterales</taxon>
        <taxon>Rhodanobacteraceae</taxon>
        <taxon>Luteibacter</taxon>
    </lineage>
</organism>
<keyword evidence="2" id="KW-1185">Reference proteome</keyword>
<name>A0A0G9HHU2_9GAMM</name>
<dbReference type="PANTHER" id="PTHR35010:SF4">
    <property type="entry name" value="BLL5781 PROTEIN"/>
    <property type="match status" value="1"/>
</dbReference>
<accession>A0A0G9HHU2</accession>
<dbReference type="PROSITE" id="PS50943">
    <property type="entry name" value="HTH_CROC1"/>
    <property type="match status" value="1"/>
</dbReference>
<dbReference type="STRING" id="1440763.BJI69_19265"/>
<dbReference type="KEGG" id="lrz:BJI69_19265"/>
<dbReference type="InterPro" id="IPR010982">
    <property type="entry name" value="Lambda_DNA-bd_dom_sf"/>
</dbReference>
<dbReference type="EMBL" id="CP017480">
    <property type="protein sequence ID" value="APG05833.1"/>
    <property type="molecule type" value="Genomic_DNA"/>
</dbReference>
<dbReference type="Gene3D" id="3.30.450.180">
    <property type="match status" value="1"/>
</dbReference>
<gene>
    <name evidence="1" type="ORF">BJI69_19265</name>
</gene>
<protein>
    <submittedName>
        <fullName evidence="1">Transcriptional regulator</fullName>
    </submittedName>
</protein>
<dbReference type="Proteomes" id="UP000182987">
    <property type="component" value="Chromosome"/>
</dbReference>
<dbReference type="Pfam" id="PF01381">
    <property type="entry name" value="HTH_3"/>
    <property type="match status" value="1"/>
</dbReference>
<dbReference type="OrthoDB" id="2959414at2"/>
<evidence type="ECO:0000313" key="1">
    <source>
        <dbReference type="EMBL" id="APG05833.1"/>
    </source>
</evidence>
<dbReference type="SMART" id="SM00530">
    <property type="entry name" value="HTH_XRE"/>
    <property type="match status" value="1"/>
</dbReference>
<evidence type="ECO:0000313" key="2">
    <source>
        <dbReference type="Proteomes" id="UP000182987"/>
    </source>
</evidence>
<dbReference type="RefSeq" id="WP_046967542.1">
    <property type="nucleotide sequence ID" value="NZ_CP017480.1"/>
</dbReference>
<reference evidence="2" key="1">
    <citation type="submission" date="2016-09" db="EMBL/GenBank/DDBJ databases">
        <authorList>
            <person name="Lysoe E."/>
        </authorList>
    </citation>
    <scope>NUCLEOTIDE SEQUENCE [LARGE SCALE GENOMIC DNA]</scope>
    <source>
        <strain evidence="2">LJ96T</strain>
    </source>
</reference>
<sequence>MTTHADASASELGRILKAWRGMRGLSQLELSLETGVSQRHLSFIESGRSAPTRQMLMVVADGLDMPFRERNQLLLAAGYAPIYAEESWDAASFAIVRHALEGMLAHHEPFPALVMDRYWNVVMANEATRRMLGSFIDLDRWARPRNMLRLIFDPEGLRPFVADWDDISAALLQRVRRESVGGVIDDATRELVTSLHAYPDIDASTMDDPAGDLPVIPLTLADADHRLSYFSLVTTVGTPRSPGPQELRVECLVPVDEATKAWHRHLRD</sequence>
<dbReference type="GO" id="GO:0003677">
    <property type="term" value="F:DNA binding"/>
    <property type="evidence" value="ECO:0007669"/>
    <property type="project" value="InterPro"/>
</dbReference>
<dbReference type="InterPro" id="IPR001387">
    <property type="entry name" value="Cro/C1-type_HTH"/>
</dbReference>
<dbReference type="SUPFAM" id="SSF47413">
    <property type="entry name" value="lambda repressor-like DNA-binding domains"/>
    <property type="match status" value="1"/>
</dbReference>
<dbReference type="Pfam" id="PF17765">
    <property type="entry name" value="MLTR_LBD"/>
    <property type="match status" value="1"/>
</dbReference>
<dbReference type="PATRIC" id="fig|1440763.5.peg.1776"/>
<dbReference type="Gene3D" id="1.10.260.40">
    <property type="entry name" value="lambda repressor-like DNA-binding domains"/>
    <property type="match status" value="1"/>
</dbReference>